<reference evidence="1" key="1">
    <citation type="submission" date="2020-02" db="EMBL/GenBank/DDBJ databases">
        <title>The Isolation and identification of Lactobacillus and Bifidobacterium species from dairy as potential probiotics for calf scour mitigation.</title>
        <authorList>
            <person name="Dhadda K."/>
            <person name="Guan L."/>
            <person name="Chen Y."/>
            <person name="Malmuthuge N."/>
        </authorList>
    </citation>
    <scope>NUCLEOTIDE SEQUENCE</scope>
    <source>
        <strain evidence="1">B1</strain>
    </source>
</reference>
<gene>
    <name evidence="1" type="ORF">G8B11_07565</name>
</gene>
<organism evidence="1 2">
    <name type="scientific">Bifidobacterium longum subsp. longum</name>
    <dbReference type="NCBI Taxonomy" id="1679"/>
    <lineage>
        <taxon>Bacteria</taxon>
        <taxon>Bacillati</taxon>
        <taxon>Actinomycetota</taxon>
        <taxon>Actinomycetes</taxon>
        <taxon>Bifidobacteriales</taxon>
        <taxon>Bifidobacteriaceae</taxon>
        <taxon>Bifidobacterium</taxon>
    </lineage>
</organism>
<evidence type="ECO:0000313" key="1">
    <source>
        <dbReference type="EMBL" id="UNL82154.1"/>
    </source>
</evidence>
<sequence length="293" mass="33382">MASAMGLVDKVRRLLGRDWEIANTRLMEEQYSACDTLLAATTTDYADGARALARKYGQDGHGYMEAHGVILRSDPDDEGNAGTVLVEGNRIGRIPCYVARQLEFGPSGEEPVVIRMFTERTARGLRCEAWYWFGRSEPRWFYSRDHRPPMTPEAKAEAAQRDTERMVEEALEEGGPRADSFRLGMVDGTHYLETVEPIKQLKREDRLEEALDLCMTAIQGAENEARAEGHQPAPWYTEQAAIILRKLKRPDEEKAIIQRWIDACPEGYIKANPDETLVVRLRRIREKENAKRS</sequence>
<accession>A0A9Q8QWN9</accession>
<protein>
    <submittedName>
        <fullName evidence="1">Uncharacterized protein</fullName>
    </submittedName>
</protein>
<name>A0A9Q8QWN9_BIFLL</name>
<dbReference type="EMBL" id="CP049772">
    <property type="protein sequence ID" value="UNL82154.1"/>
    <property type="molecule type" value="Genomic_DNA"/>
</dbReference>
<proteinExistence type="predicted"/>
<dbReference type="AlphaFoldDB" id="A0A9Q8QWN9"/>
<dbReference type="RefSeq" id="WP_242075667.1">
    <property type="nucleotide sequence ID" value="NZ_CP049768.1"/>
</dbReference>
<evidence type="ECO:0000313" key="2">
    <source>
        <dbReference type="Proteomes" id="UP000829452"/>
    </source>
</evidence>
<dbReference type="Proteomes" id="UP000829452">
    <property type="component" value="Chromosome"/>
</dbReference>